<evidence type="ECO:0000256" key="1">
    <source>
        <dbReference type="SAM" id="MobiDB-lite"/>
    </source>
</evidence>
<feature type="region of interest" description="Disordered" evidence="1">
    <location>
        <begin position="697"/>
        <end position="717"/>
    </location>
</feature>
<proteinExistence type="predicted"/>
<reference evidence="3 4" key="1">
    <citation type="submission" date="2021-02" db="EMBL/GenBank/DDBJ databases">
        <title>De Novo genome assembly of isolated myxobacteria.</title>
        <authorList>
            <person name="Stevens D.C."/>
        </authorList>
    </citation>
    <scope>NUCLEOTIDE SEQUENCE [LARGE SCALE GENOMIC DNA]</scope>
    <source>
        <strain evidence="3 4">SCHIC003</strain>
    </source>
</reference>
<sequence length="745" mass="81634">MSHSPRESQAPDPMPPVDAEAIKRSAVQAFAEWTRRLPVPPPNPADFIRSVQPLARRACRLYTTITERQVVWKEGATQGSPPVTGVRRQADGVDPWAETHASLRESSLSILECTPCGGRGRGSCANCGGGAQVQCSNCRGTRKAYGYASNGSHRLMNCKSCSARGMVPCPSCRDGQVSCSTCQGRGRQQRWLEFVESVRFDFLVMLEDEELRRLLWTKGDMEKDAKLVGEIRANSVLTREKVAPHLPEDWLQEHWGKTQVGLKARERVTRQMFQVFEATAARVSYAIADAPPTTVEFEGQRMLAPPTSEDRQFAARARKVRAARAVLVALAVGVPILYLLRGAYFWNMSWVALSAFLGAAAILADRFVRDGTLGQKTKARGWALGAAVSALLAGVMAVTAEPRINDARRHIQEGRLDDAHAELLALGGPEARKHQKEWTDLHLAHALQERRVDEVVKDALLLKPGTSARSKVDQHLQSLTRQQVLQALEKTDVGSASTVLASARPILEQMFSKDVGELTARIHDTEHAACTTEPCRWKALSAAHRAEPTPGREQQLGQIRATLVERLTPMQRPTAATLEWVQHLHKTTALATELADTPTDAKLGEHARQAATWAREERERIPLIGAERAVAISLLQLTAGSAPDILTKTTGSITLSCAVKNGRCVGAYLVGADKEGRVLNNSKRAEAAKELLSRVLGHPVELPGPPPSRGGKSLTQSTWKDGRVTLMARWNGTYLMELRIGEVKP</sequence>
<dbReference type="EMBL" id="CP071091">
    <property type="protein sequence ID" value="QSQ14166.1"/>
    <property type="molecule type" value="Genomic_DNA"/>
</dbReference>
<evidence type="ECO:0000256" key="2">
    <source>
        <dbReference type="SAM" id="Phobius"/>
    </source>
</evidence>
<gene>
    <name evidence="3" type="ORF">JY572_38635</name>
</gene>
<feature type="transmembrane region" description="Helical" evidence="2">
    <location>
        <begin position="350"/>
        <end position="368"/>
    </location>
</feature>
<keyword evidence="2" id="KW-0472">Membrane</keyword>
<accession>A0ABX7N6R5</accession>
<dbReference type="Proteomes" id="UP000663090">
    <property type="component" value="Chromosome"/>
</dbReference>
<keyword evidence="2" id="KW-0812">Transmembrane</keyword>
<dbReference type="RefSeq" id="WP_206715960.1">
    <property type="nucleotide sequence ID" value="NZ_CP071091.1"/>
</dbReference>
<evidence type="ECO:0000313" key="3">
    <source>
        <dbReference type="EMBL" id="QSQ14166.1"/>
    </source>
</evidence>
<evidence type="ECO:0000313" key="4">
    <source>
        <dbReference type="Proteomes" id="UP000663090"/>
    </source>
</evidence>
<keyword evidence="4" id="KW-1185">Reference proteome</keyword>
<organism evidence="3 4">
    <name type="scientific">Myxococcus landrumensis</name>
    <dbReference type="NCBI Taxonomy" id="2813577"/>
    <lineage>
        <taxon>Bacteria</taxon>
        <taxon>Pseudomonadati</taxon>
        <taxon>Myxococcota</taxon>
        <taxon>Myxococcia</taxon>
        <taxon>Myxococcales</taxon>
        <taxon>Cystobacterineae</taxon>
        <taxon>Myxococcaceae</taxon>
        <taxon>Myxococcus</taxon>
    </lineage>
</organism>
<feature type="transmembrane region" description="Helical" evidence="2">
    <location>
        <begin position="380"/>
        <end position="400"/>
    </location>
</feature>
<feature type="transmembrane region" description="Helical" evidence="2">
    <location>
        <begin position="325"/>
        <end position="344"/>
    </location>
</feature>
<keyword evidence="2" id="KW-1133">Transmembrane helix</keyword>
<name>A0ABX7N6R5_9BACT</name>
<protein>
    <submittedName>
        <fullName evidence="3">Uncharacterized protein</fullName>
    </submittedName>
</protein>